<dbReference type="STRING" id="84698.SAMN04488528_103332"/>
<evidence type="ECO:0000256" key="8">
    <source>
        <dbReference type="SAM" id="Phobius"/>
    </source>
</evidence>
<dbReference type="PANTHER" id="PTHR30047:SF7">
    <property type="entry name" value="HIGH-AFFINITY CHOLINE TRANSPORT PROTEIN"/>
    <property type="match status" value="1"/>
</dbReference>
<reference evidence="9 10" key="1">
    <citation type="submission" date="2016-10" db="EMBL/GenBank/DDBJ databases">
        <authorList>
            <person name="de Groot N.N."/>
        </authorList>
    </citation>
    <scope>NUCLEOTIDE SEQUENCE [LARGE SCALE GENOMIC DNA]</scope>
    <source>
        <strain evidence="9 10">DSM 12271</strain>
    </source>
</reference>
<feature type="transmembrane region" description="Helical" evidence="8">
    <location>
        <begin position="228"/>
        <end position="247"/>
    </location>
</feature>
<comment type="subcellular location">
    <subcellularLocation>
        <location evidence="1">Cell membrane</location>
        <topology evidence="1">Multi-pass membrane protein</topology>
    </subcellularLocation>
</comment>
<dbReference type="InterPro" id="IPR018093">
    <property type="entry name" value="BCCT_CS"/>
</dbReference>
<name>A0A1I1ACD7_9CLOT</name>
<evidence type="ECO:0000256" key="1">
    <source>
        <dbReference type="ARBA" id="ARBA00004651"/>
    </source>
</evidence>
<organism evidence="9 10">
    <name type="scientific">Clostridium frigidicarnis</name>
    <dbReference type="NCBI Taxonomy" id="84698"/>
    <lineage>
        <taxon>Bacteria</taxon>
        <taxon>Bacillati</taxon>
        <taxon>Bacillota</taxon>
        <taxon>Clostridia</taxon>
        <taxon>Eubacteriales</taxon>
        <taxon>Clostridiaceae</taxon>
        <taxon>Clostridium</taxon>
    </lineage>
</organism>
<accession>A0A1I1ACD7</accession>
<gene>
    <name evidence="9" type="ORF">SAMN04488528_103332</name>
</gene>
<feature type="transmembrane region" description="Helical" evidence="8">
    <location>
        <begin position="138"/>
        <end position="161"/>
    </location>
</feature>
<feature type="transmembrane region" description="Helical" evidence="8">
    <location>
        <begin position="50"/>
        <end position="69"/>
    </location>
</feature>
<keyword evidence="5 8" id="KW-0812">Transmembrane</keyword>
<feature type="transmembrane region" description="Helical" evidence="8">
    <location>
        <begin position="259"/>
        <end position="277"/>
    </location>
</feature>
<dbReference type="OrthoDB" id="9775735at2"/>
<feature type="transmembrane region" description="Helical" evidence="8">
    <location>
        <begin position="314"/>
        <end position="332"/>
    </location>
</feature>
<dbReference type="GO" id="GO:0005886">
    <property type="term" value="C:plasma membrane"/>
    <property type="evidence" value="ECO:0007669"/>
    <property type="project" value="UniProtKB-SubCell"/>
</dbReference>
<keyword evidence="3" id="KW-0813">Transport</keyword>
<feature type="transmembrane region" description="Helical" evidence="8">
    <location>
        <begin position="396"/>
        <end position="426"/>
    </location>
</feature>
<dbReference type="RefSeq" id="WP_090042628.1">
    <property type="nucleotide sequence ID" value="NZ_FOKI01000033.1"/>
</dbReference>
<keyword evidence="7 8" id="KW-0472">Membrane</keyword>
<dbReference type="NCBIfam" id="TIGR00842">
    <property type="entry name" value="bcct"/>
    <property type="match status" value="1"/>
</dbReference>
<dbReference type="GO" id="GO:0022857">
    <property type="term" value="F:transmembrane transporter activity"/>
    <property type="evidence" value="ECO:0007669"/>
    <property type="project" value="InterPro"/>
</dbReference>
<evidence type="ECO:0000256" key="6">
    <source>
        <dbReference type="ARBA" id="ARBA00022989"/>
    </source>
</evidence>
<dbReference type="PANTHER" id="PTHR30047">
    <property type="entry name" value="HIGH-AFFINITY CHOLINE TRANSPORT PROTEIN-RELATED"/>
    <property type="match status" value="1"/>
</dbReference>
<comment type="similarity">
    <text evidence="2">Belongs to the BCCT transporter (TC 2.A.15) family.</text>
</comment>
<keyword evidence="10" id="KW-1185">Reference proteome</keyword>
<evidence type="ECO:0000313" key="10">
    <source>
        <dbReference type="Proteomes" id="UP000198619"/>
    </source>
</evidence>
<evidence type="ECO:0000256" key="4">
    <source>
        <dbReference type="ARBA" id="ARBA00022475"/>
    </source>
</evidence>
<dbReference type="AlphaFoldDB" id="A0A1I1ACD7"/>
<feature type="transmembrane region" description="Helical" evidence="8">
    <location>
        <begin position="89"/>
        <end position="110"/>
    </location>
</feature>
<dbReference type="EMBL" id="FOKI01000033">
    <property type="protein sequence ID" value="SFB35644.1"/>
    <property type="molecule type" value="Genomic_DNA"/>
</dbReference>
<feature type="transmembrane region" description="Helical" evidence="8">
    <location>
        <begin position="12"/>
        <end position="30"/>
    </location>
</feature>
<dbReference type="InterPro" id="IPR000060">
    <property type="entry name" value="BCCT_transptr"/>
</dbReference>
<dbReference type="PROSITE" id="PS01303">
    <property type="entry name" value="BCCT"/>
    <property type="match status" value="1"/>
</dbReference>
<keyword evidence="4" id="KW-1003">Cell membrane</keyword>
<protein>
    <submittedName>
        <fullName evidence="9">Glycine betaine transporter</fullName>
    </submittedName>
</protein>
<evidence type="ECO:0000256" key="5">
    <source>
        <dbReference type="ARBA" id="ARBA00022692"/>
    </source>
</evidence>
<evidence type="ECO:0000256" key="2">
    <source>
        <dbReference type="ARBA" id="ARBA00005658"/>
    </source>
</evidence>
<evidence type="ECO:0000313" key="9">
    <source>
        <dbReference type="EMBL" id="SFB35644.1"/>
    </source>
</evidence>
<proteinExistence type="inferred from homology"/>
<feature type="transmembrane region" description="Helical" evidence="8">
    <location>
        <begin position="438"/>
        <end position="457"/>
    </location>
</feature>
<feature type="transmembrane region" description="Helical" evidence="8">
    <location>
        <begin position="344"/>
        <end position="367"/>
    </location>
</feature>
<evidence type="ECO:0000256" key="7">
    <source>
        <dbReference type="ARBA" id="ARBA00023136"/>
    </source>
</evidence>
<keyword evidence="6 8" id="KW-1133">Transmembrane helix</keyword>
<feature type="transmembrane region" description="Helical" evidence="8">
    <location>
        <begin position="190"/>
        <end position="208"/>
    </location>
</feature>
<dbReference type="Pfam" id="PF02028">
    <property type="entry name" value="BCCT"/>
    <property type="match status" value="1"/>
</dbReference>
<feature type="transmembrane region" description="Helical" evidence="8">
    <location>
        <begin position="463"/>
        <end position="483"/>
    </location>
</feature>
<evidence type="ECO:0000256" key="3">
    <source>
        <dbReference type="ARBA" id="ARBA00022448"/>
    </source>
</evidence>
<sequence length="507" mass="56664">MKNSIKKDDKVIYVGSLVISLLIFIWAIFFEEQFLEGTSSLLNLITNKLSWFYCGLMLTFFIFCIWILFSKFRNIKLGEDDSKPEFSNISWFSMLFSAGIGIGLVFWGIAEPLTHYLNPLGVQGGTNEAKMFAFKKTFLHWGISAWACYSILALALAYMNFRKHKPMLISSLFIPLIGEERARGPIGKTIDIFTILATISGIVTSLGMGTLQINSGLNYLFNVPENKLVQVSIIVIITILFLISACTGVNKGIKILSNLNMLLAVGLLLAAMVVGPFKDMINNLFFGMFEYGKALLYENNNIFIKGDWYNNWTLFYWGWWIAWAPFVAIFIARVSKGRTIKEFILGVLFVPSGFCLVWFSVFGTIGINAPKDVALNAIQNVETAFFVIFREYPMGFAISVLAIILIFSFFITSADSATYVLAMIASNGDTNPKISRKIILGSVQSLLTIALLFAGGLKMVQNTSIIMALPFGIIMAFTIVAFVKELYTTEGLIDSRPVLKEVNCEKY</sequence>
<dbReference type="Proteomes" id="UP000198619">
    <property type="component" value="Unassembled WGS sequence"/>
</dbReference>